<keyword evidence="2" id="KW-0732">Signal</keyword>
<dbReference type="RefSeq" id="WP_072826131.1">
    <property type="nucleotide sequence ID" value="NZ_LT670849.1"/>
</dbReference>
<feature type="signal peptide" evidence="2">
    <location>
        <begin position="1"/>
        <end position="23"/>
    </location>
</feature>
<sequence length="281" mass="30687">MRGLFLTSSVVLMLSFASNVAGAGSRIIEVAPAEVPAGFETYKGYIYDLSENVDRKDKEEIVGLLKKQLDLVENAGLSPKVMQFFHTVPIIASEMGCTDLGPPIACYSSMRQGTSARDHTFTVWDPKTMSWNNPNFVDLAADAGTGVIRFRPNMLKYAEDPVMLHEMLHAYHNKLVGSGFENLGIKAMYAKAVSQNAFPKDDYVMTNPQEFFAVTASVFLAGKGTISEPKTRAALKDKMPKYYKFLVELFGFDPEPAATPVAEAPKPDAEAQPAVKAADGT</sequence>
<name>A0A1M7TYU2_9BRAD</name>
<protein>
    <recommendedName>
        <fullName evidence="5">Metallopeptidase</fullName>
    </recommendedName>
</protein>
<evidence type="ECO:0000256" key="2">
    <source>
        <dbReference type="SAM" id="SignalP"/>
    </source>
</evidence>
<dbReference type="InterPro" id="IPR024079">
    <property type="entry name" value="MetalloPept_cat_dom_sf"/>
</dbReference>
<dbReference type="GO" id="GO:0008237">
    <property type="term" value="F:metallopeptidase activity"/>
    <property type="evidence" value="ECO:0007669"/>
    <property type="project" value="InterPro"/>
</dbReference>
<keyword evidence="4" id="KW-1185">Reference proteome</keyword>
<evidence type="ECO:0000313" key="3">
    <source>
        <dbReference type="EMBL" id="SHN75820.1"/>
    </source>
</evidence>
<evidence type="ECO:0000256" key="1">
    <source>
        <dbReference type="SAM" id="MobiDB-lite"/>
    </source>
</evidence>
<evidence type="ECO:0008006" key="5">
    <source>
        <dbReference type="Google" id="ProtNLM"/>
    </source>
</evidence>
<dbReference type="EMBL" id="LT670849">
    <property type="protein sequence ID" value="SHN75820.1"/>
    <property type="molecule type" value="Genomic_DNA"/>
</dbReference>
<feature type="region of interest" description="Disordered" evidence="1">
    <location>
        <begin position="258"/>
        <end position="281"/>
    </location>
</feature>
<evidence type="ECO:0000313" key="4">
    <source>
        <dbReference type="Proteomes" id="UP000184096"/>
    </source>
</evidence>
<dbReference type="Gene3D" id="3.40.390.10">
    <property type="entry name" value="Collagenase (Catalytic Domain)"/>
    <property type="match status" value="1"/>
</dbReference>
<proteinExistence type="predicted"/>
<dbReference type="Proteomes" id="UP000184096">
    <property type="component" value="Chromosome I"/>
</dbReference>
<dbReference type="AlphaFoldDB" id="A0A1M7TYU2"/>
<accession>A0A1M7TYU2</accession>
<reference evidence="4" key="1">
    <citation type="submission" date="2016-11" db="EMBL/GenBank/DDBJ databases">
        <authorList>
            <person name="Varghese N."/>
            <person name="Submissions S."/>
        </authorList>
    </citation>
    <scope>NUCLEOTIDE SEQUENCE [LARGE SCALE GENOMIC DNA]</scope>
    <source>
        <strain evidence="4">GAS401</strain>
    </source>
</reference>
<dbReference type="OrthoDB" id="7572867at2"/>
<dbReference type="SUPFAM" id="SSF55486">
    <property type="entry name" value="Metalloproteases ('zincins'), catalytic domain"/>
    <property type="match status" value="1"/>
</dbReference>
<gene>
    <name evidence="3" type="ORF">SAMN05444170_3055</name>
</gene>
<organism evidence="3 4">
    <name type="scientific">Bradyrhizobium erythrophlei</name>
    <dbReference type="NCBI Taxonomy" id="1437360"/>
    <lineage>
        <taxon>Bacteria</taxon>
        <taxon>Pseudomonadati</taxon>
        <taxon>Pseudomonadota</taxon>
        <taxon>Alphaproteobacteria</taxon>
        <taxon>Hyphomicrobiales</taxon>
        <taxon>Nitrobacteraceae</taxon>
        <taxon>Bradyrhizobium</taxon>
    </lineage>
</organism>
<feature type="chain" id="PRO_5013111042" description="Metallopeptidase" evidence="2">
    <location>
        <begin position="24"/>
        <end position="281"/>
    </location>
</feature>